<gene>
    <name evidence="1" type="ORF">RF55_2170</name>
</gene>
<sequence>MENPRPLSPLTNSIICGSELHIARPVSGSKERDFILFRLASVTVAVVVVEAKEPSDFAFTRRSIVGNKFCRDPPRMLYETTQVFAAILKATGN</sequence>
<keyword evidence="2" id="KW-1185">Reference proteome</keyword>
<proteinExistence type="predicted"/>
<dbReference type="OrthoDB" id="7629128at2759"/>
<protein>
    <submittedName>
        <fullName evidence="1">Family transcriptional regulator</fullName>
    </submittedName>
</protein>
<dbReference type="Proteomes" id="UP000036403">
    <property type="component" value="Unassembled WGS sequence"/>
</dbReference>
<comment type="caution">
    <text evidence="1">The sequence shown here is derived from an EMBL/GenBank/DDBJ whole genome shotgun (WGS) entry which is preliminary data.</text>
</comment>
<organism evidence="1 2">
    <name type="scientific">Lasius niger</name>
    <name type="common">Black garden ant</name>
    <dbReference type="NCBI Taxonomy" id="67767"/>
    <lineage>
        <taxon>Eukaryota</taxon>
        <taxon>Metazoa</taxon>
        <taxon>Ecdysozoa</taxon>
        <taxon>Arthropoda</taxon>
        <taxon>Hexapoda</taxon>
        <taxon>Insecta</taxon>
        <taxon>Pterygota</taxon>
        <taxon>Neoptera</taxon>
        <taxon>Endopterygota</taxon>
        <taxon>Hymenoptera</taxon>
        <taxon>Apocrita</taxon>
        <taxon>Aculeata</taxon>
        <taxon>Formicoidea</taxon>
        <taxon>Formicidae</taxon>
        <taxon>Formicinae</taxon>
        <taxon>Lasius</taxon>
        <taxon>Lasius</taxon>
    </lineage>
</organism>
<evidence type="ECO:0000313" key="2">
    <source>
        <dbReference type="Proteomes" id="UP000036403"/>
    </source>
</evidence>
<name>A0A0J7L4D5_LASNI</name>
<evidence type="ECO:0000313" key="1">
    <source>
        <dbReference type="EMBL" id="KMQ97491.1"/>
    </source>
</evidence>
<dbReference type="EMBL" id="LBMM01000787">
    <property type="protein sequence ID" value="KMQ97491.1"/>
    <property type="molecule type" value="Genomic_DNA"/>
</dbReference>
<reference evidence="1 2" key="1">
    <citation type="submission" date="2015-04" db="EMBL/GenBank/DDBJ databases">
        <title>Lasius niger genome sequencing.</title>
        <authorList>
            <person name="Konorov E.A."/>
            <person name="Nikitin M.A."/>
            <person name="Kirill M.V."/>
            <person name="Chang P."/>
        </authorList>
    </citation>
    <scope>NUCLEOTIDE SEQUENCE [LARGE SCALE GENOMIC DNA]</scope>
    <source>
        <tissue evidence="1">Whole</tissue>
    </source>
</reference>
<accession>A0A0J7L4D5</accession>
<dbReference type="AlphaFoldDB" id="A0A0J7L4D5"/>
<dbReference type="PaxDb" id="67767-A0A0J7L4D5"/>